<dbReference type="InterPro" id="IPR036188">
    <property type="entry name" value="FAD/NAD-bd_sf"/>
</dbReference>
<proteinExistence type="inferred from homology"/>
<dbReference type="EMBL" id="JACCFP010000001">
    <property type="protein sequence ID" value="NYJ03354.1"/>
    <property type="molecule type" value="Genomic_DNA"/>
</dbReference>
<dbReference type="SUPFAM" id="SSF51905">
    <property type="entry name" value="FAD/NAD(P)-binding domain"/>
    <property type="match status" value="1"/>
</dbReference>
<dbReference type="Gene3D" id="3.50.50.60">
    <property type="entry name" value="FAD/NAD(P)-binding domain"/>
    <property type="match status" value="1"/>
</dbReference>
<evidence type="ECO:0000256" key="1">
    <source>
        <dbReference type="ARBA" id="ARBA00001974"/>
    </source>
</evidence>
<evidence type="ECO:0000259" key="5">
    <source>
        <dbReference type="Pfam" id="PF01593"/>
    </source>
</evidence>
<dbReference type="PANTHER" id="PTHR43563:SF1">
    <property type="entry name" value="AMINE OXIDASE [FLAVIN-CONTAINING] B"/>
    <property type="match status" value="1"/>
</dbReference>
<evidence type="ECO:0000313" key="6">
    <source>
        <dbReference type="EMBL" id="NYJ03354.1"/>
    </source>
</evidence>
<evidence type="ECO:0000256" key="3">
    <source>
        <dbReference type="ARBA" id="ARBA00023002"/>
    </source>
</evidence>
<comment type="similarity">
    <text evidence="2">Belongs to the flavin monoamine oxidase family.</text>
</comment>
<dbReference type="GO" id="GO:0016491">
    <property type="term" value="F:oxidoreductase activity"/>
    <property type="evidence" value="ECO:0007669"/>
    <property type="project" value="UniProtKB-KW"/>
</dbReference>
<keyword evidence="3" id="KW-0560">Oxidoreductase</keyword>
<dbReference type="Proteomes" id="UP000530424">
    <property type="component" value="Unassembled WGS sequence"/>
</dbReference>
<reference evidence="6 7" key="1">
    <citation type="submission" date="2020-07" db="EMBL/GenBank/DDBJ databases">
        <title>Sequencing the genomes of 1000 actinobacteria strains.</title>
        <authorList>
            <person name="Klenk H.-P."/>
        </authorList>
    </citation>
    <scope>NUCLEOTIDE SEQUENCE [LARGE SCALE GENOMIC DNA]</scope>
    <source>
        <strain evidence="6 7">DSM 103833</strain>
    </source>
</reference>
<dbReference type="InterPro" id="IPR050703">
    <property type="entry name" value="Flavin_MAO"/>
</dbReference>
<dbReference type="PANTHER" id="PTHR43563">
    <property type="entry name" value="AMINE OXIDASE"/>
    <property type="match status" value="1"/>
</dbReference>
<accession>A0A853C720</accession>
<feature type="binding site" evidence="4">
    <location>
        <position position="234"/>
    </location>
    <ligand>
        <name>FAD</name>
        <dbReference type="ChEBI" id="CHEBI:57692"/>
    </ligand>
</feature>
<keyword evidence="7" id="KW-1185">Reference proteome</keyword>
<dbReference type="PRINTS" id="PR00757">
    <property type="entry name" value="AMINEOXDASEF"/>
</dbReference>
<protein>
    <submittedName>
        <fullName evidence="6">Monoamine oxidase</fullName>
    </submittedName>
</protein>
<evidence type="ECO:0000256" key="4">
    <source>
        <dbReference type="PIRSR" id="PIRSR601613-1"/>
    </source>
</evidence>
<name>A0A853C720_9ACTN</name>
<gene>
    <name evidence="6" type="ORF">HNR19_004052</name>
</gene>
<organism evidence="6 7">
    <name type="scientific">Nocardioides thalensis</name>
    <dbReference type="NCBI Taxonomy" id="1914755"/>
    <lineage>
        <taxon>Bacteria</taxon>
        <taxon>Bacillati</taxon>
        <taxon>Actinomycetota</taxon>
        <taxon>Actinomycetes</taxon>
        <taxon>Propionibacteriales</taxon>
        <taxon>Nocardioidaceae</taxon>
        <taxon>Nocardioides</taxon>
    </lineage>
</organism>
<dbReference type="InterPro" id="IPR001613">
    <property type="entry name" value="Flavin_amine_oxidase"/>
</dbReference>
<sequence>MTEYDVAIVGGGFAGAVAARELTRAGRTVVVLEAKDRIGGRGYSTTFRGRTVELGGHWVHWLQPHVWAEITRYGAEVVETPGARAQELVYLTRGGRLLTLDAHGPARKVMRAVFRYGFDRFCRDAEQVFPRPYDAAMSPEQTALDRTTVRHHLESLRFMPPFVRDYVGGMMLSFAGELDQGSAAQIMRTYAAANWSARSLMDAGAKYQLRDGTGALVQAIMDDSSAEVRLGAYVREILDSGAGVELSCADGTKVDARYAVVTVPTPAYKQIAFTPALTPALQHISDTATAVRGVKIHALLDRQLPDFFAQGAVNQPFNWIFAEDVGPDGTLVIAGTHRHELVDVDDHASVEAALQRYIPGVRVIDYLTHNWVEDELAWGGGDGSKVGEMAHWLQHLHQPHGRVHFAGSGTATAWKRFIDGAIESGLRVSRELRGLLDETGSAAKTEKLTHA</sequence>
<comment type="caution">
    <text evidence="6">The sequence shown here is derived from an EMBL/GenBank/DDBJ whole genome shotgun (WGS) entry which is preliminary data.</text>
</comment>
<feature type="binding site" evidence="4">
    <location>
        <begin position="33"/>
        <end position="34"/>
    </location>
    <ligand>
        <name>FAD</name>
        <dbReference type="ChEBI" id="CHEBI:57692"/>
    </ligand>
</feature>
<dbReference type="Gene3D" id="1.10.405.10">
    <property type="entry name" value="Guanine Nucleotide Dissociation Inhibitor, domain 1"/>
    <property type="match status" value="1"/>
</dbReference>
<dbReference type="AlphaFoldDB" id="A0A853C720"/>
<dbReference type="Pfam" id="PF01593">
    <property type="entry name" value="Amino_oxidase"/>
    <property type="match status" value="1"/>
</dbReference>
<feature type="domain" description="Amine oxidase" evidence="5">
    <location>
        <begin position="13"/>
        <end position="432"/>
    </location>
</feature>
<comment type="cofactor">
    <cofactor evidence="1">
        <name>FAD</name>
        <dbReference type="ChEBI" id="CHEBI:57692"/>
    </cofactor>
</comment>
<dbReference type="Gene3D" id="3.90.660.10">
    <property type="match status" value="1"/>
</dbReference>
<evidence type="ECO:0000256" key="2">
    <source>
        <dbReference type="ARBA" id="ARBA00005995"/>
    </source>
</evidence>
<evidence type="ECO:0000313" key="7">
    <source>
        <dbReference type="Proteomes" id="UP000530424"/>
    </source>
</evidence>
<dbReference type="InterPro" id="IPR002937">
    <property type="entry name" value="Amino_oxidase"/>
</dbReference>
<dbReference type="RefSeq" id="WP_343047297.1">
    <property type="nucleotide sequence ID" value="NZ_JACCFP010000001.1"/>
</dbReference>